<dbReference type="AlphaFoldDB" id="A0A0F8YDE2"/>
<name>A0A0F8YDE2_9ZZZZ</name>
<protein>
    <submittedName>
        <fullName evidence="1">Uncharacterized protein</fullName>
    </submittedName>
</protein>
<comment type="caution">
    <text evidence="1">The sequence shown here is derived from an EMBL/GenBank/DDBJ whole genome shotgun (WGS) entry which is preliminary data.</text>
</comment>
<organism evidence="1">
    <name type="scientific">marine sediment metagenome</name>
    <dbReference type="NCBI Taxonomy" id="412755"/>
    <lineage>
        <taxon>unclassified sequences</taxon>
        <taxon>metagenomes</taxon>
        <taxon>ecological metagenomes</taxon>
    </lineage>
</organism>
<reference evidence="1" key="1">
    <citation type="journal article" date="2015" name="Nature">
        <title>Complex archaea that bridge the gap between prokaryotes and eukaryotes.</title>
        <authorList>
            <person name="Spang A."/>
            <person name="Saw J.H."/>
            <person name="Jorgensen S.L."/>
            <person name="Zaremba-Niedzwiedzka K."/>
            <person name="Martijn J."/>
            <person name="Lind A.E."/>
            <person name="van Eijk R."/>
            <person name="Schleper C."/>
            <person name="Guy L."/>
            <person name="Ettema T.J."/>
        </authorList>
    </citation>
    <scope>NUCLEOTIDE SEQUENCE</scope>
</reference>
<evidence type="ECO:0000313" key="1">
    <source>
        <dbReference type="EMBL" id="KKK79383.1"/>
    </source>
</evidence>
<gene>
    <name evidence="1" type="ORF">LCGC14_2834050</name>
</gene>
<dbReference type="EMBL" id="LAZR01054056">
    <property type="protein sequence ID" value="KKK79383.1"/>
    <property type="molecule type" value="Genomic_DNA"/>
</dbReference>
<sequence>MTRRSKAALERQVVRLIAGAERLQSRYDEAVIILLAEWPEGKRPEAVRRFLDRV</sequence>
<accession>A0A0F8YDE2</accession>
<proteinExistence type="predicted"/>